<reference evidence="2 3" key="1">
    <citation type="submission" date="2022-04" db="EMBL/GenBank/DDBJ databases">
        <title>Roseobacter sp. WL0113 is a bacterium isolated from neritic sediment.</title>
        <authorList>
            <person name="Wang L."/>
            <person name="He W."/>
            <person name="Zhang D.-F."/>
        </authorList>
    </citation>
    <scope>NUCLEOTIDE SEQUENCE [LARGE SCALE GENOMIC DNA]</scope>
    <source>
        <strain evidence="2 3">WL0113</strain>
    </source>
</reference>
<comment type="caution">
    <text evidence="2">The sequence shown here is derived from an EMBL/GenBank/DDBJ whole genome shotgun (WGS) entry which is preliminary data.</text>
</comment>
<dbReference type="SUPFAM" id="SSF141986">
    <property type="entry name" value="LD-carboxypeptidase A C-terminal domain-like"/>
    <property type="match status" value="1"/>
</dbReference>
<name>A0ABT3BJZ1_9RHOB</name>
<sequence>MLKGTDLWPSLRYWDGAILFYETSEEAPSLFLVMRWMRNFGAQGILNRIAGMIVGRPGGVPAERQDDYGAAIANVLAEYGADTMPLITGMDSYHTDPMLVLPHGTIAEINCGDVSLLIVEASVAVSPGIESETA</sequence>
<dbReference type="Pfam" id="PF17676">
    <property type="entry name" value="Peptidase_S66C"/>
    <property type="match status" value="1"/>
</dbReference>
<dbReference type="EMBL" id="JALIEB010000022">
    <property type="protein sequence ID" value="MCV3273892.1"/>
    <property type="molecule type" value="Genomic_DNA"/>
</dbReference>
<protein>
    <recommendedName>
        <fullName evidence="1">LD-carboxypeptidase C-terminal domain-containing protein</fullName>
    </recommendedName>
</protein>
<dbReference type="PANTHER" id="PTHR30237:SF4">
    <property type="entry name" value="LD-CARBOXYPEPTIDASE C-TERMINAL DOMAIN-CONTAINING PROTEIN"/>
    <property type="match status" value="1"/>
</dbReference>
<organism evidence="2 3">
    <name type="scientific">Roseobacter sinensis</name>
    <dbReference type="NCBI Taxonomy" id="2931391"/>
    <lineage>
        <taxon>Bacteria</taxon>
        <taxon>Pseudomonadati</taxon>
        <taxon>Pseudomonadota</taxon>
        <taxon>Alphaproteobacteria</taxon>
        <taxon>Rhodobacterales</taxon>
        <taxon>Roseobacteraceae</taxon>
        <taxon>Roseobacter</taxon>
    </lineage>
</organism>
<keyword evidence="3" id="KW-1185">Reference proteome</keyword>
<dbReference type="InterPro" id="IPR003507">
    <property type="entry name" value="S66_fam"/>
</dbReference>
<gene>
    <name evidence="2" type="ORF">MUB52_20860</name>
</gene>
<dbReference type="InterPro" id="IPR027461">
    <property type="entry name" value="Carboxypeptidase_A_C_sf"/>
</dbReference>
<dbReference type="PANTHER" id="PTHR30237">
    <property type="entry name" value="MURAMOYLTETRAPEPTIDE CARBOXYPEPTIDASE"/>
    <property type="match status" value="1"/>
</dbReference>
<accession>A0ABT3BJZ1</accession>
<evidence type="ECO:0000313" key="3">
    <source>
        <dbReference type="Proteomes" id="UP001208690"/>
    </source>
</evidence>
<proteinExistence type="predicted"/>
<dbReference type="InterPro" id="IPR040921">
    <property type="entry name" value="Peptidase_S66C"/>
</dbReference>
<dbReference type="Gene3D" id="3.50.30.60">
    <property type="entry name" value="LD-carboxypeptidase A C-terminal domain-like"/>
    <property type="match status" value="1"/>
</dbReference>
<dbReference type="Proteomes" id="UP001208690">
    <property type="component" value="Unassembled WGS sequence"/>
</dbReference>
<evidence type="ECO:0000313" key="2">
    <source>
        <dbReference type="EMBL" id="MCV3273892.1"/>
    </source>
</evidence>
<feature type="domain" description="LD-carboxypeptidase C-terminal" evidence="1">
    <location>
        <begin position="2"/>
        <end position="109"/>
    </location>
</feature>
<evidence type="ECO:0000259" key="1">
    <source>
        <dbReference type="Pfam" id="PF17676"/>
    </source>
</evidence>